<dbReference type="PROSITE" id="PS51192">
    <property type="entry name" value="HELICASE_ATP_BIND_1"/>
    <property type="match status" value="1"/>
</dbReference>
<dbReference type="Pfam" id="PF12513">
    <property type="entry name" value="SUV3_C"/>
    <property type="match status" value="1"/>
</dbReference>
<dbReference type="EC" id="3.6.4.13" evidence="1"/>
<evidence type="ECO:0000256" key="6">
    <source>
        <dbReference type="ARBA" id="ARBA00022946"/>
    </source>
</evidence>
<evidence type="ECO:0000259" key="8">
    <source>
        <dbReference type="PROSITE" id="PS51192"/>
    </source>
</evidence>
<dbReference type="EMBL" id="CP043617">
    <property type="protein sequence ID" value="QFR48287.1"/>
    <property type="molecule type" value="Genomic_DNA"/>
</dbReference>
<dbReference type="KEGG" id="sulg:FJR48_00530"/>
<evidence type="ECO:0000256" key="1">
    <source>
        <dbReference type="ARBA" id="ARBA00012552"/>
    </source>
</evidence>
<dbReference type="SUPFAM" id="SSF52540">
    <property type="entry name" value="P-loop containing nucleoside triphosphate hydrolases"/>
    <property type="match status" value="1"/>
</dbReference>
<keyword evidence="4 10" id="KW-0347">Helicase</keyword>
<protein>
    <recommendedName>
        <fullName evidence="1">RNA helicase</fullName>
        <ecNumber evidence="1">3.6.4.13</ecNumber>
    </recommendedName>
</protein>
<dbReference type="InterPro" id="IPR001650">
    <property type="entry name" value="Helicase_C-like"/>
</dbReference>
<name>A0A5P8NXZ8_9BACT</name>
<reference evidence="10 11" key="1">
    <citation type="submission" date="2019-09" db="EMBL/GenBank/DDBJ databases">
        <title>Sulfurimonas gotlandica sp. nov., a chemoautotrophic and psychrotolerant epsilonproteobacterium isolated from a pelagic redoxcline, and an emended description of the genus Sulfurimonas.</title>
        <authorList>
            <person name="Wang S."/>
            <person name="Jiang L."/>
            <person name="Shao S."/>
        </authorList>
    </citation>
    <scope>NUCLEOTIDE SEQUENCE [LARGE SCALE GENOMIC DNA]</scope>
    <source>
        <strain evidence="10 11">GYSZ_1</strain>
    </source>
</reference>
<dbReference type="CDD" id="cd17913">
    <property type="entry name" value="DEXQc_Suv3"/>
    <property type="match status" value="1"/>
</dbReference>
<comment type="catalytic activity">
    <reaction evidence="7">
        <text>ATP + H2O = ADP + phosphate + H(+)</text>
        <dbReference type="Rhea" id="RHEA:13065"/>
        <dbReference type="ChEBI" id="CHEBI:15377"/>
        <dbReference type="ChEBI" id="CHEBI:15378"/>
        <dbReference type="ChEBI" id="CHEBI:30616"/>
        <dbReference type="ChEBI" id="CHEBI:43474"/>
        <dbReference type="ChEBI" id="CHEBI:456216"/>
        <dbReference type="EC" id="3.6.4.13"/>
    </reaction>
</comment>
<dbReference type="GO" id="GO:0016787">
    <property type="term" value="F:hydrolase activity"/>
    <property type="evidence" value="ECO:0007669"/>
    <property type="project" value="UniProtKB-KW"/>
</dbReference>
<keyword evidence="2" id="KW-0547">Nucleotide-binding</keyword>
<proteinExistence type="predicted"/>
<evidence type="ECO:0000259" key="9">
    <source>
        <dbReference type="PROSITE" id="PS51194"/>
    </source>
</evidence>
<dbReference type="InterPro" id="IPR055206">
    <property type="entry name" value="DEXQc_SUV3"/>
</dbReference>
<dbReference type="GO" id="GO:0005524">
    <property type="term" value="F:ATP binding"/>
    <property type="evidence" value="ECO:0007669"/>
    <property type="project" value="UniProtKB-KW"/>
</dbReference>
<evidence type="ECO:0000256" key="2">
    <source>
        <dbReference type="ARBA" id="ARBA00022741"/>
    </source>
</evidence>
<dbReference type="Proteomes" id="UP000326944">
    <property type="component" value="Chromosome"/>
</dbReference>
<keyword evidence="3" id="KW-0378">Hydrolase</keyword>
<dbReference type="InterPro" id="IPR018247">
    <property type="entry name" value="EF_Hand_1_Ca_BS"/>
</dbReference>
<evidence type="ECO:0000256" key="5">
    <source>
        <dbReference type="ARBA" id="ARBA00022840"/>
    </source>
</evidence>
<evidence type="ECO:0000313" key="11">
    <source>
        <dbReference type="Proteomes" id="UP000326944"/>
    </source>
</evidence>
<dbReference type="InterPro" id="IPR022192">
    <property type="entry name" value="SUV3_C"/>
</dbReference>
<dbReference type="PROSITE" id="PS51194">
    <property type="entry name" value="HELICASE_CTER"/>
    <property type="match status" value="1"/>
</dbReference>
<dbReference type="PANTHER" id="PTHR12131">
    <property type="entry name" value="ATP-DEPENDENT RNA AND DNA HELICASE"/>
    <property type="match status" value="1"/>
</dbReference>
<dbReference type="Pfam" id="PF22527">
    <property type="entry name" value="DEXQc_Suv3"/>
    <property type="match status" value="1"/>
</dbReference>
<dbReference type="OrthoDB" id="9807155at2"/>
<evidence type="ECO:0000256" key="3">
    <source>
        <dbReference type="ARBA" id="ARBA00022801"/>
    </source>
</evidence>
<evidence type="ECO:0000313" key="10">
    <source>
        <dbReference type="EMBL" id="QFR48287.1"/>
    </source>
</evidence>
<organism evidence="10 11">
    <name type="scientific">Sulfurimonas lithotrophica</name>
    <dbReference type="NCBI Taxonomy" id="2590022"/>
    <lineage>
        <taxon>Bacteria</taxon>
        <taxon>Pseudomonadati</taxon>
        <taxon>Campylobacterota</taxon>
        <taxon>Epsilonproteobacteria</taxon>
        <taxon>Campylobacterales</taxon>
        <taxon>Sulfurimonadaceae</taxon>
        <taxon>Sulfurimonas</taxon>
    </lineage>
</organism>
<evidence type="ECO:0000256" key="4">
    <source>
        <dbReference type="ARBA" id="ARBA00022806"/>
    </source>
</evidence>
<feature type="domain" description="Helicase C-terminal" evidence="9">
    <location>
        <begin position="584"/>
        <end position="735"/>
    </location>
</feature>
<dbReference type="PROSITE" id="PS00018">
    <property type="entry name" value="EF_HAND_1"/>
    <property type="match status" value="1"/>
</dbReference>
<evidence type="ECO:0000256" key="7">
    <source>
        <dbReference type="ARBA" id="ARBA00047984"/>
    </source>
</evidence>
<keyword evidence="11" id="KW-1185">Reference proteome</keyword>
<dbReference type="Gene3D" id="3.40.50.300">
    <property type="entry name" value="P-loop containing nucleotide triphosphate hydrolases"/>
    <property type="match status" value="2"/>
</dbReference>
<dbReference type="RefSeq" id="WP_152306230.1">
    <property type="nucleotide sequence ID" value="NZ_CP043617.1"/>
</dbReference>
<dbReference type="PANTHER" id="PTHR12131:SF1">
    <property type="entry name" value="ATP-DEPENDENT RNA HELICASE SUPV3L1, MITOCHONDRIAL-RELATED"/>
    <property type="match status" value="1"/>
</dbReference>
<keyword evidence="5" id="KW-0067">ATP-binding</keyword>
<dbReference type="Gene3D" id="1.20.58.1080">
    <property type="match status" value="1"/>
</dbReference>
<dbReference type="Gene3D" id="1.20.272.40">
    <property type="match status" value="1"/>
</dbReference>
<sequence>MSKKNKKNTKINQRIKKYFDDDPFDVGIERVESEVLSELFHYLGIYEVAHSKELLVKTARMVWSEADSSIRKLILEFFANNKKIYVSNKPKEPEETTLEKIDELLQEYTLTNDEVTQIYGEFASQKAKKITADKIYSKLQYIRHEQKMMKLQKAVDGIFDIDDSLEFNADIHYVLLGQSFHKIHTINTKKYEYKHLQETDIEELVKEIKADKESAKQSFQKRIDEFISSIPSPHTILSDKEIVSSLRSSPPKAKQKYPLIKEDILNELISKHLSLISLDVHNEELMLGVEEYINLPYSEERFKYKLDLHIEINSFLESVWRDEELDFDDVLHEAKTEHEKHFLEELAYLVNECKKISSTLKLSDADLYNKIYEHLLDILPTSLIITPKISRKVQKRFIYSIQGEIIKAQKHALLAQTIRDFKNLFPLARSIKRKLILHIGPTNSGKTYQAMQSLKEADTGYYLAPLRLLALEGYEGLKDDGVDVSLITGEEQIIDADATHISSTIEMLNFEVDVDVCVIDEVQMIGDSERGWAWANAIIGAPANEIIMTGSPNSKEAVIALAEYLGEELEIIEFERKNPLKLLPTATNADDVQKGSAIIAFSRKDVLRLKQNFSKQFDVSVVYGNLSPEVRREEARRFREGETDLLIATDAIAMGLNLPIKTLLFSKAVKFDGNNDRELTASEIHQISGRAGRYGLNEEGYVGALYSDVLKIIHKNFYKEAKKIEIPFKVMANLGHIQLVASILEEKSLYEILKFFVKNMEFNGPFIASNLEDMLEASKITDEYDLDIATKYHLSCAPITLKSPYIVSVFESYIRKIEQKHSIDYIPPQLIGKYAKTTQDLLLAEDMVKEISLYLWLSYRFGDYFLDQEKARRYRATLNKYIENSLHQSGFVQSCKMCGATLPPNTKYNICNSCYKKNYGIKNRKRNRRY</sequence>
<keyword evidence="6" id="KW-0809">Transit peptide</keyword>
<dbReference type="InterPro" id="IPR014001">
    <property type="entry name" value="Helicase_ATP-bd"/>
</dbReference>
<dbReference type="AlphaFoldDB" id="A0A5P8NXZ8"/>
<dbReference type="InterPro" id="IPR044774">
    <property type="entry name" value="Suv3_DEXQc"/>
</dbReference>
<feature type="domain" description="Helicase ATP-binding" evidence="8">
    <location>
        <begin position="427"/>
        <end position="606"/>
    </location>
</feature>
<dbReference type="Pfam" id="PF00271">
    <property type="entry name" value="Helicase_C"/>
    <property type="match status" value="1"/>
</dbReference>
<gene>
    <name evidence="10" type="ORF">FJR48_00530</name>
</gene>
<dbReference type="SMART" id="SM00490">
    <property type="entry name" value="HELICc"/>
    <property type="match status" value="1"/>
</dbReference>
<dbReference type="InterPro" id="IPR050699">
    <property type="entry name" value="RNA-DNA_Helicase"/>
</dbReference>
<dbReference type="GO" id="GO:0003724">
    <property type="term" value="F:RNA helicase activity"/>
    <property type="evidence" value="ECO:0007669"/>
    <property type="project" value="UniProtKB-EC"/>
</dbReference>
<accession>A0A5P8NXZ8</accession>
<dbReference type="InterPro" id="IPR027417">
    <property type="entry name" value="P-loop_NTPase"/>
</dbReference>
<dbReference type="SMART" id="SM00487">
    <property type="entry name" value="DEXDc"/>
    <property type="match status" value="1"/>
</dbReference>